<reference evidence="2" key="1">
    <citation type="submission" date="2017-06" db="EMBL/GenBank/DDBJ databases">
        <authorList>
            <person name="Varghese N."/>
            <person name="Submissions S."/>
        </authorList>
    </citation>
    <scope>NUCLEOTIDE SEQUENCE [LARGE SCALE GENOMIC DNA]</scope>
    <source>
        <strain evidence="2">CIP 108523</strain>
    </source>
</reference>
<gene>
    <name evidence="1" type="ORF">SAMN05216255_4467</name>
</gene>
<dbReference type="Proteomes" id="UP000242915">
    <property type="component" value="Unassembled WGS sequence"/>
</dbReference>
<evidence type="ECO:0000313" key="1">
    <source>
        <dbReference type="EMBL" id="SNT08291.1"/>
    </source>
</evidence>
<organism evidence="1 2">
    <name type="scientific">Pseudomonas segetis</name>
    <dbReference type="NCBI Taxonomy" id="298908"/>
    <lineage>
        <taxon>Bacteria</taxon>
        <taxon>Pseudomonadati</taxon>
        <taxon>Pseudomonadota</taxon>
        <taxon>Gammaproteobacteria</taxon>
        <taxon>Pseudomonadales</taxon>
        <taxon>Pseudomonadaceae</taxon>
        <taxon>Pseudomonas</taxon>
    </lineage>
</organism>
<name>A0A239JQY2_9PSED</name>
<dbReference type="EMBL" id="FZOG01000009">
    <property type="protein sequence ID" value="SNT08291.1"/>
    <property type="molecule type" value="Genomic_DNA"/>
</dbReference>
<accession>A0A239JQY2</accession>
<keyword evidence="2" id="KW-1185">Reference proteome</keyword>
<protein>
    <submittedName>
        <fullName evidence="1">Uncharacterized protein</fullName>
    </submittedName>
</protein>
<dbReference type="AlphaFoldDB" id="A0A239JQY2"/>
<evidence type="ECO:0000313" key="2">
    <source>
        <dbReference type="Proteomes" id="UP000242915"/>
    </source>
</evidence>
<proteinExistence type="predicted"/>
<sequence>MNRSEVQRINLNLLIFFETLMQQITPYTYRDVAFQQPSRPDDTKRVLRTPHAPASFLGGRCGNSDQDLPHRRIYWSSANGVAPSATLLCVP</sequence>